<evidence type="ECO:0000256" key="1">
    <source>
        <dbReference type="SAM" id="SignalP"/>
    </source>
</evidence>
<sequence length="287" mass="31954">MVKKTIISLLLVMLFSLVSFNMTASKGNATPAKLGTQVILAKAEVNDFEIAYRVAGDVNKPGVLFIHGTPGDGTAFSSYLENSSLQSEFLLISVDRLGWGTSTLPDKLVDGDFALQAQSIIAVMEKFPNQQWIVVGHSLGASIAPKVALLAPQKVRRLILLAGSLDPKLGKPRWYNRAANTWLISRLIGRSMRHSNREIMNLSQQLNIMNQQLVENRLNVDVVVIQGMKDRLVSPDNATFAKQSWQNHFRQLDIIELESEGHFLPWRQAELVIKTIQSTQHETAITQ</sequence>
<name>A0A395JHI7_9GAMM</name>
<feature type="signal peptide" evidence="1">
    <location>
        <begin position="1"/>
        <end position="24"/>
    </location>
</feature>
<dbReference type="InterPro" id="IPR029058">
    <property type="entry name" value="AB_hydrolase_fold"/>
</dbReference>
<organism evidence="3 4">
    <name type="scientific">Arenicella xantha</name>
    <dbReference type="NCBI Taxonomy" id="644221"/>
    <lineage>
        <taxon>Bacteria</taxon>
        <taxon>Pseudomonadati</taxon>
        <taxon>Pseudomonadota</taxon>
        <taxon>Gammaproteobacteria</taxon>
        <taxon>Arenicellales</taxon>
        <taxon>Arenicellaceae</taxon>
        <taxon>Arenicella</taxon>
    </lineage>
</organism>
<accession>A0A395JHI7</accession>
<feature type="domain" description="AB hydrolase-1" evidence="2">
    <location>
        <begin position="63"/>
        <end position="168"/>
    </location>
</feature>
<dbReference type="Gene3D" id="3.40.50.1820">
    <property type="entry name" value="alpha/beta hydrolase"/>
    <property type="match status" value="1"/>
</dbReference>
<reference evidence="3 4" key="1">
    <citation type="submission" date="2018-06" db="EMBL/GenBank/DDBJ databases">
        <title>Genomic Encyclopedia of Type Strains, Phase IV (KMG-IV): sequencing the most valuable type-strain genomes for metagenomic binning, comparative biology and taxonomic classification.</title>
        <authorList>
            <person name="Goeker M."/>
        </authorList>
    </citation>
    <scope>NUCLEOTIDE SEQUENCE [LARGE SCALE GENOMIC DNA]</scope>
    <source>
        <strain evidence="3 4">DSM 24032</strain>
    </source>
</reference>
<dbReference type="SUPFAM" id="SSF53474">
    <property type="entry name" value="alpha/beta-Hydrolases"/>
    <property type="match status" value="1"/>
</dbReference>
<proteinExistence type="predicted"/>
<dbReference type="Pfam" id="PF00561">
    <property type="entry name" value="Abhydrolase_1"/>
    <property type="match status" value="1"/>
</dbReference>
<dbReference type="EMBL" id="QNRT01000004">
    <property type="protein sequence ID" value="RBP49295.1"/>
    <property type="molecule type" value="Genomic_DNA"/>
</dbReference>
<comment type="caution">
    <text evidence="3">The sequence shown here is derived from an EMBL/GenBank/DDBJ whole genome shotgun (WGS) entry which is preliminary data.</text>
</comment>
<evidence type="ECO:0000259" key="2">
    <source>
        <dbReference type="Pfam" id="PF00561"/>
    </source>
</evidence>
<dbReference type="InParanoid" id="A0A395JHI7"/>
<dbReference type="AlphaFoldDB" id="A0A395JHI7"/>
<keyword evidence="4" id="KW-1185">Reference proteome</keyword>
<dbReference type="PANTHER" id="PTHR43798">
    <property type="entry name" value="MONOACYLGLYCEROL LIPASE"/>
    <property type="match status" value="1"/>
</dbReference>
<dbReference type="PRINTS" id="PR00111">
    <property type="entry name" value="ABHYDROLASE"/>
</dbReference>
<feature type="chain" id="PRO_5017221377" evidence="1">
    <location>
        <begin position="25"/>
        <end position="287"/>
    </location>
</feature>
<keyword evidence="1" id="KW-0732">Signal</keyword>
<dbReference type="InterPro" id="IPR000073">
    <property type="entry name" value="AB_hydrolase_1"/>
</dbReference>
<gene>
    <name evidence="3" type="ORF">DFR28_104223</name>
</gene>
<protein>
    <submittedName>
        <fullName evidence="3">Pimeloyl-ACP methyl ester carboxylesterase</fullName>
    </submittedName>
</protein>
<evidence type="ECO:0000313" key="3">
    <source>
        <dbReference type="EMBL" id="RBP49295.1"/>
    </source>
</evidence>
<evidence type="ECO:0000313" key="4">
    <source>
        <dbReference type="Proteomes" id="UP000253083"/>
    </source>
</evidence>
<dbReference type="InterPro" id="IPR050266">
    <property type="entry name" value="AB_hydrolase_sf"/>
</dbReference>
<dbReference type="Proteomes" id="UP000253083">
    <property type="component" value="Unassembled WGS sequence"/>
</dbReference>